<protein>
    <submittedName>
        <fullName evidence="7">LemA</fullName>
    </submittedName>
</protein>
<comment type="similarity">
    <text evidence="2">Belongs to the LemA family.</text>
</comment>
<dbReference type="InterPro" id="IPR023353">
    <property type="entry name" value="LemA-like_dom_sf"/>
</dbReference>
<evidence type="ECO:0000313" key="8">
    <source>
        <dbReference type="Proteomes" id="UP000008394"/>
    </source>
</evidence>
<organism evidence="7 8">
    <name type="scientific">Bifidobacterium animalis subsp. lactis CNCM I-2494</name>
    <dbReference type="NCBI Taxonomy" id="1042403"/>
    <lineage>
        <taxon>Bacteria</taxon>
        <taxon>Bacillati</taxon>
        <taxon>Actinomycetota</taxon>
        <taxon>Actinomycetes</taxon>
        <taxon>Bifidobacteriales</taxon>
        <taxon>Bifidobacteriaceae</taxon>
        <taxon>Bifidobacterium</taxon>
    </lineage>
</organism>
<dbReference type="AlphaFoldDB" id="A0A806FJ44"/>
<gene>
    <name evidence="7" type="ORF">BALAC2494_00806</name>
</gene>
<keyword evidence="4 6" id="KW-1133">Transmembrane helix</keyword>
<evidence type="ECO:0000313" key="7">
    <source>
        <dbReference type="EMBL" id="AEK29779.1"/>
    </source>
</evidence>
<keyword evidence="3 6" id="KW-0812">Transmembrane</keyword>
<evidence type="ECO:0000256" key="6">
    <source>
        <dbReference type="SAM" id="Phobius"/>
    </source>
</evidence>
<proteinExistence type="inferred from homology"/>
<evidence type="ECO:0000256" key="4">
    <source>
        <dbReference type="ARBA" id="ARBA00022989"/>
    </source>
</evidence>
<dbReference type="SUPFAM" id="SSF140478">
    <property type="entry name" value="LemA-like"/>
    <property type="match status" value="1"/>
</dbReference>
<dbReference type="PANTHER" id="PTHR34478:SF2">
    <property type="entry name" value="MEMBRANE PROTEIN"/>
    <property type="match status" value="1"/>
</dbReference>
<dbReference type="InterPro" id="IPR007156">
    <property type="entry name" value="MamQ_LemA"/>
</dbReference>
<dbReference type="EMBL" id="CP002915">
    <property type="protein sequence ID" value="AEK29779.1"/>
    <property type="molecule type" value="Genomic_DNA"/>
</dbReference>
<dbReference type="Gene3D" id="1.20.1440.20">
    <property type="entry name" value="LemA-like domain"/>
    <property type="match status" value="1"/>
</dbReference>
<dbReference type="Pfam" id="PF04011">
    <property type="entry name" value="LemA"/>
    <property type="match status" value="1"/>
</dbReference>
<dbReference type="KEGG" id="bnm:BALAC2494_00806"/>
<feature type="transmembrane region" description="Helical" evidence="6">
    <location>
        <begin position="12"/>
        <end position="35"/>
    </location>
</feature>
<dbReference type="Proteomes" id="UP000008394">
    <property type="component" value="Chromosome"/>
</dbReference>
<evidence type="ECO:0000256" key="1">
    <source>
        <dbReference type="ARBA" id="ARBA00004167"/>
    </source>
</evidence>
<name>A0A806FJ44_BIFAN</name>
<dbReference type="GO" id="GO:0016020">
    <property type="term" value="C:membrane"/>
    <property type="evidence" value="ECO:0007669"/>
    <property type="project" value="UniProtKB-SubCell"/>
</dbReference>
<keyword evidence="5 6" id="KW-0472">Membrane</keyword>
<sequence length="201" mass="22518">MRTGRMEGEDMSGWIIALIVIAIILVLTIWVIGMYNSLIGMRNRVGNSWAQVDVLLKQRADLIPNLVEVVKGYATHESTVFEQVTKARAGVVEVANNPNSTLEQRAAAEQALTNAMVNLRAIVEAYPDLKANQNFLDLQGRLASLEDKIAYGRQFYNDTVLKYNNRIMQVPTNIIAGMFHFQPAQYFAADEADRSVPQVKF</sequence>
<evidence type="ECO:0000256" key="2">
    <source>
        <dbReference type="ARBA" id="ARBA00008854"/>
    </source>
</evidence>
<evidence type="ECO:0000256" key="5">
    <source>
        <dbReference type="ARBA" id="ARBA00023136"/>
    </source>
</evidence>
<comment type="subcellular location">
    <subcellularLocation>
        <location evidence="1">Membrane</location>
        <topology evidence="1">Single-pass membrane protein</topology>
    </subcellularLocation>
</comment>
<dbReference type="PANTHER" id="PTHR34478">
    <property type="entry name" value="PROTEIN LEMA"/>
    <property type="match status" value="1"/>
</dbReference>
<reference evidence="7 8" key="1">
    <citation type="journal article" date="2011" name="J. Bacteriol.">
        <title>Genome Sequence of the Probiotic Strain Bifidobacterium animalis subsp. lactis CNCM I-2494.</title>
        <authorList>
            <person name="Chervaux C."/>
            <person name="Grimaldi C."/>
            <person name="Bolotin A."/>
            <person name="Quinquis B."/>
            <person name="Legrain-Raspaud S."/>
            <person name="van Hylckama Vlieg J.E."/>
            <person name="Denariaz G."/>
            <person name="Smokvina T."/>
        </authorList>
    </citation>
    <scope>NUCLEOTIDE SEQUENCE [LARGE SCALE GENOMIC DNA]</scope>
    <source>
        <strain evidence="7 8">CNCM I-2494</strain>
    </source>
</reference>
<evidence type="ECO:0000256" key="3">
    <source>
        <dbReference type="ARBA" id="ARBA00022692"/>
    </source>
</evidence>
<accession>A0A806FJ44</accession>